<dbReference type="InterPro" id="IPR050268">
    <property type="entry name" value="NADH-dep_flavin_reductase"/>
</dbReference>
<dbReference type="InterPro" id="IPR002563">
    <property type="entry name" value="Flavin_Rdtase-like_dom"/>
</dbReference>
<keyword evidence="4" id="KW-0503">Monooxygenase</keyword>
<keyword evidence="2" id="KW-0560">Oxidoreductase</keyword>
<evidence type="ECO:0000256" key="2">
    <source>
        <dbReference type="ARBA" id="ARBA00023002"/>
    </source>
</evidence>
<dbReference type="SUPFAM" id="SSF50475">
    <property type="entry name" value="FMN-binding split barrel"/>
    <property type="match status" value="1"/>
</dbReference>
<evidence type="ECO:0000256" key="1">
    <source>
        <dbReference type="ARBA" id="ARBA00008898"/>
    </source>
</evidence>
<dbReference type="OrthoDB" id="9792858at2"/>
<dbReference type="Gene3D" id="2.30.110.10">
    <property type="entry name" value="Electron Transport, Fmn-binding Protein, Chain A"/>
    <property type="match status" value="1"/>
</dbReference>
<sequence length="183" mass="19735">MTVGSVVDPAAFRAALGHFCTGVTVVTSVDSGEPVGFACQSFAALSLEPPLVLFCPSRTSRTWPLIEQHGRFCVNVLGHDQADLSRRFGTAGADKFAGVPWSPAPSGSPVLEGVLTWIDCTVEQVHDGGDHHVVLGRVTTLGPHRPHRPLLFYRGAYAATERTEPAPGILDNLITWSRHDDWI</sequence>
<dbReference type="PANTHER" id="PTHR30466">
    <property type="entry name" value="FLAVIN REDUCTASE"/>
    <property type="match status" value="1"/>
</dbReference>
<dbReference type="AlphaFoldDB" id="A0A1Q8CXB1"/>
<feature type="domain" description="Flavin reductase like" evidence="3">
    <location>
        <begin position="16"/>
        <end position="159"/>
    </location>
</feature>
<dbReference type="RefSeq" id="WP_075124110.1">
    <property type="nucleotide sequence ID" value="NZ_MSIE01000004.1"/>
</dbReference>
<evidence type="ECO:0000313" key="4">
    <source>
        <dbReference type="EMBL" id="OLF18985.1"/>
    </source>
</evidence>
<reference evidence="4 5" key="1">
    <citation type="submission" date="2016-12" db="EMBL/GenBank/DDBJ databases">
        <title>The draft genome sequence of Actinophytocola sp. 11-183.</title>
        <authorList>
            <person name="Wang W."/>
            <person name="Yuan L."/>
        </authorList>
    </citation>
    <scope>NUCLEOTIDE SEQUENCE [LARGE SCALE GENOMIC DNA]</scope>
    <source>
        <strain evidence="4 5">11-183</strain>
    </source>
</reference>
<comment type="similarity">
    <text evidence="1">Belongs to the non-flavoprotein flavin reductase family.</text>
</comment>
<gene>
    <name evidence="4" type="ORF">BU204_03780</name>
</gene>
<comment type="caution">
    <text evidence="4">The sequence shown here is derived from an EMBL/GenBank/DDBJ whole genome shotgun (WGS) entry which is preliminary data.</text>
</comment>
<name>A0A1Q8CXB1_9PSEU</name>
<dbReference type="GO" id="GO:0042602">
    <property type="term" value="F:riboflavin reductase (NADPH) activity"/>
    <property type="evidence" value="ECO:0007669"/>
    <property type="project" value="TreeGrafter"/>
</dbReference>
<dbReference type="EMBL" id="MSIE01000004">
    <property type="protein sequence ID" value="OLF18985.1"/>
    <property type="molecule type" value="Genomic_DNA"/>
</dbReference>
<dbReference type="Proteomes" id="UP000185596">
    <property type="component" value="Unassembled WGS sequence"/>
</dbReference>
<dbReference type="STRING" id="1912961.BU204_03780"/>
<dbReference type="SMART" id="SM00903">
    <property type="entry name" value="Flavin_Reduct"/>
    <property type="match status" value="1"/>
</dbReference>
<dbReference type="PANTHER" id="PTHR30466:SF11">
    <property type="entry name" value="FLAVIN-DEPENDENT MONOOXYGENASE, REDUCTASE SUBUNIT HSAB"/>
    <property type="match status" value="1"/>
</dbReference>
<accession>A0A1Q8CXB1</accession>
<dbReference type="GO" id="GO:0010181">
    <property type="term" value="F:FMN binding"/>
    <property type="evidence" value="ECO:0007669"/>
    <property type="project" value="InterPro"/>
</dbReference>
<organism evidence="4 5">
    <name type="scientific">Actinophytocola xanthii</name>
    <dbReference type="NCBI Taxonomy" id="1912961"/>
    <lineage>
        <taxon>Bacteria</taxon>
        <taxon>Bacillati</taxon>
        <taxon>Actinomycetota</taxon>
        <taxon>Actinomycetes</taxon>
        <taxon>Pseudonocardiales</taxon>
        <taxon>Pseudonocardiaceae</taxon>
    </lineage>
</organism>
<dbReference type="InterPro" id="IPR054682">
    <property type="entry name" value="HsaB"/>
</dbReference>
<dbReference type="Pfam" id="PF01613">
    <property type="entry name" value="Flavin_Reduct"/>
    <property type="match status" value="1"/>
</dbReference>
<protein>
    <submittedName>
        <fullName evidence="4">Monooxygenase</fullName>
    </submittedName>
</protein>
<evidence type="ECO:0000259" key="3">
    <source>
        <dbReference type="SMART" id="SM00903"/>
    </source>
</evidence>
<proteinExistence type="inferred from homology"/>
<dbReference type="GO" id="GO:0004497">
    <property type="term" value="F:monooxygenase activity"/>
    <property type="evidence" value="ECO:0007669"/>
    <property type="project" value="UniProtKB-KW"/>
</dbReference>
<keyword evidence="5" id="KW-1185">Reference proteome</keyword>
<dbReference type="InterPro" id="IPR012349">
    <property type="entry name" value="Split_barrel_FMN-bd"/>
</dbReference>
<evidence type="ECO:0000313" key="5">
    <source>
        <dbReference type="Proteomes" id="UP000185596"/>
    </source>
</evidence>
<dbReference type="NCBIfam" id="NF045630">
    <property type="entry name" value="monooxsub_HsaB"/>
    <property type="match status" value="1"/>
</dbReference>